<keyword evidence="9 13" id="KW-1133">Transmembrane helix</keyword>
<evidence type="ECO:0000256" key="10">
    <source>
        <dbReference type="ARBA" id="ARBA00023136"/>
    </source>
</evidence>
<keyword evidence="15" id="KW-0969">Cilium</keyword>
<accession>A0A0Q0M0L2</accession>
<keyword evidence="15" id="KW-0282">Flagellum</keyword>
<evidence type="ECO:0000256" key="2">
    <source>
        <dbReference type="ARBA" id="ARBA00010690"/>
    </source>
</evidence>
<dbReference type="InterPro" id="IPR006135">
    <property type="entry name" value="T3SS_substrate_exporter"/>
</dbReference>
<dbReference type="PRINTS" id="PR00950">
    <property type="entry name" value="TYPE3IMSPROT"/>
</dbReference>
<dbReference type="GO" id="GO:0044780">
    <property type="term" value="P:bacterial-type flagellum assembly"/>
    <property type="evidence" value="ECO:0007669"/>
    <property type="project" value="InterPro"/>
</dbReference>
<dbReference type="EMBL" id="LCUF01000014">
    <property type="protein sequence ID" value="KQA23247.1"/>
    <property type="molecule type" value="Genomic_DNA"/>
</dbReference>
<keyword evidence="5 13" id="KW-1003">Cell membrane</keyword>
<dbReference type="InterPro" id="IPR029025">
    <property type="entry name" value="T3SS_substrate_exporter_C"/>
</dbReference>
<evidence type="ECO:0000256" key="9">
    <source>
        <dbReference type="ARBA" id="ARBA00022989"/>
    </source>
</evidence>
<dbReference type="FunFam" id="3.40.1690.10:FF:000001">
    <property type="entry name" value="Flagellar biosynthetic protein FlhB"/>
    <property type="match status" value="1"/>
</dbReference>
<evidence type="ECO:0000256" key="7">
    <source>
        <dbReference type="ARBA" id="ARBA00022795"/>
    </source>
</evidence>
<dbReference type="GO" id="GO:0009306">
    <property type="term" value="P:protein secretion"/>
    <property type="evidence" value="ECO:0007669"/>
    <property type="project" value="InterPro"/>
</dbReference>
<comment type="caution">
    <text evidence="15">The sequence shown here is derived from an EMBL/GenBank/DDBJ whole genome shotgun (WGS) entry which is preliminary data.</text>
</comment>
<keyword evidence="6 13" id="KW-0812">Transmembrane</keyword>
<dbReference type="AlphaFoldDB" id="A0A0Q0M0L2"/>
<dbReference type="PATRIC" id="fig|1481663.8.peg.1372"/>
<comment type="function">
    <text evidence="12 13">Required for formation of the rod structure in the basal body of the flagellar apparatus. Together with FliI and FliH, may constitute the export apparatus of flagellin.</text>
</comment>
<evidence type="ECO:0000256" key="8">
    <source>
        <dbReference type="ARBA" id="ARBA00022927"/>
    </source>
</evidence>
<evidence type="ECO:0000313" key="16">
    <source>
        <dbReference type="Proteomes" id="UP000053724"/>
    </source>
</evidence>
<dbReference type="PANTHER" id="PTHR30531:SF12">
    <property type="entry name" value="FLAGELLAR BIOSYNTHETIC PROTEIN FLHB"/>
    <property type="match status" value="1"/>
</dbReference>
<feature type="transmembrane region" description="Helical" evidence="13">
    <location>
        <begin position="184"/>
        <end position="208"/>
    </location>
</feature>
<feature type="transmembrane region" description="Helical" evidence="13">
    <location>
        <begin position="143"/>
        <end position="164"/>
    </location>
</feature>
<dbReference type="Gene3D" id="6.10.250.2080">
    <property type="match status" value="1"/>
</dbReference>
<dbReference type="InterPro" id="IPR006136">
    <property type="entry name" value="FlhB"/>
</dbReference>
<feature type="transmembrane region" description="Helical" evidence="13">
    <location>
        <begin position="104"/>
        <end position="122"/>
    </location>
</feature>
<dbReference type="PANTHER" id="PTHR30531">
    <property type="entry name" value="FLAGELLAR BIOSYNTHETIC PROTEIN FLHB"/>
    <property type="match status" value="1"/>
</dbReference>
<keyword evidence="10 13" id="KW-0472">Membrane</keyword>
<dbReference type="GO" id="GO:0005886">
    <property type="term" value="C:plasma membrane"/>
    <property type="evidence" value="ECO:0007669"/>
    <property type="project" value="UniProtKB-SubCell"/>
</dbReference>
<gene>
    <name evidence="13" type="primary">flhB</name>
    <name evidence="15" type="ORF">AAY55_11835</name>
</gene>
<reference evidence="15 16" key="1">
    <citation type="journal article" date="2015" name="Genome Biol. Evol.">
        <title>The Dynamics of Genetic Interactions between Vibrio metoecus and Vibrio cholerae, Two Close Relatives Co-Occurring in the Environment.</title>
        <authorList>
            <person name="Orata F.D."/>
            <person name="Kirchberger P.C."/>
            <person name="Meheust R."/>
            <person name="Barlow E.J."/>
            <person name="Tarr C.L."/>
            <person name="Boucher Y."/>
        </authorList>
    </citation>
    <scope>NUCLEOTIDE SEQUENCE [LARGE SCALE GENOMIC DNA]</scope>
    <source>
        <strain evidence="15 16">08-2459</strain>
    </source>
</reference>
<organism evidence="15 16">
    <name type="scientific">Vibrio metoecus</name>
    <dbReference type="NCBI Taxonomy" id="1481663"/>
    <lineage>
        <taxon>Bacteria</taxon>
        <taxon>Pseudomonadati</taxon>
        <taxon>Pseudomonadota</taxon>
        <taxon>Gammaproteobacteria</taxon>
        <taxon>Vibrionales</taxon>
        <taxon>Vibrionaceae</taxon>
        <taxon>Vibrio</taxon>
    </lineage>
</organism>
<keyword evidence="8 13" id="KW-0653">Protein transport</keyword>
<dbReference type="Gene3D" id="3.40.1690.10">
    <property type="entry name" value="secretion proteins EscU"/>
    <property type="match status" value="1"/>
</dbReference>
<evidence type="ECO:0000256" key="5">
    <source>
        <dbReference type="ARBA" id="ARBA00022475"/>
    </source>
</evidence>
<dbReference type="SUPFAM" id="SSF160544">
    <property type="entry name" value="EscU C-terminal domain-like"/>
    <property type="match status" value="1"/>
</dbReference>
<keyword evidence="4 13" id="KW-0813">Transport</keyword>
<protein>
    <recommendedName>
        <fullName evidence="3 13">Flagellar biosynthetic protein FlhB</fullName>
    </recommendedName>
</protein>
<comment type="subcellular location">
    <subcellularLocation>
        <location evidence="1">Cell membrane</location>
        <topology evidence="1">Multi-pass membrane protein</topology>
    </subcellularLocation>
</comment>
<evidence type="ECO:0000256" key="11">
    <source>
        <dbReference type="ARBA" id="ARBA00023225"/>
    </source>
</evidence>
<evidence type="ECO:0000256" key="3">
    <source>
        <dbReference type="ARBA" id="ARBA00021622"/>
    </source>
</evidence>
<feature type="transmembrane region" description="Helical" evidence="13">
    <location>
        <begin position="33"/>
        <end position="58"/>
    </location>
</feature>
<dbReference type="NCBIfam" id="TIGR00328">
    <property type="entry name" value="flhB"/>
    <property type="match status" value="1"/>
</dbReference>
<comment type="similarity">
    <text evidence="2 13">Belongs to the type III secretion exporter family.</text>
</comment>
<evidence type="ECO:0000313" key="15">
    <source>
        <dbReference type="EMBL" id="KQA23247.1"/>
    </source>
</evidence>
<evidence type="ECO:0000256" key="1">
    <source>
        <dbReference type="ARBA" id="ARBA00004651"/>
    </source>
</evidence>
<evidence type="ECO:0000256" key="6">
    <source>
        <dbReference type="ARBA" id="ARBA00022692"/>
    </source>
</evidence>
<evidence type="ECO:0000256" key="13">
    <source>
        <dbReference type="RuleBase" id="RU364091"/>
    </source>
</evidence>
<evidence type="ECO:0000256" key="14">
    <source>
        <dbReference type="SAM" id="MobiDB-lite"/>
    </source>
</evidence>
<feature type="region of interest" description="Disordered" evidence="14">
    <location>
        <begin position="1"/>
        <end position="24"/>
    </location>
</feature>
<dbReference type="Pfam" id="PF01312">
    <property type="entry name" value="Bac_export_2"/>
    <property type="match status" value="1"/>
</dbReference>
<sequence length="377" mass="42148">MAESDGQERTEEATPRRLQQAKEKGQVARSKELASVSVLVVGAVSLMWFGEALAQGLFTAMQRLFSLSREEIFDVGKLFDIIGGALVNLLLPLLMILITLFTAALIGAAGIGGINFSAEAAMPKLSKMNPLSGFKRMFGMQSWVELLKSILKVMLVAGVAFYLIEVPSQKDLFQLSLDVYPQNIFHALDILLNFVLLISCSLLVVVAIDIPFQIWQHANQLKMTKQEVKDEYKDTEGKPEVKGRIRMLQREAAQRRMMAALPQADVIITNPEHFSVALRYKQNTDKAPVVIAKGVDHMALKIREIAREYDIAIVPAPPLARALYHTTELEQQIPDGLFVAVAQVLAFVFQLKQYRRKGGQRPKLNEESMPIPPDMRY</sequence>
<keyword evidence="7 13" id="KW-1005">Bacterial flagellum biogenesis</keyword>
<dbReference type="Proteomes" id="UP000053724">
    <property type="component" value="Unassembled WGS sequence"/>
</dbReference>
<proteinExistence type="inferred from homology"/>
<evidence type="ECO:0000256" key="4">
    <source>
        <dbReference type="ARBA" id="ARBA00022448"/>
    </source>
</evidence>
<keyword evidence="11 13" id="KW-1006">Bacterial flagellum protein export</keyword>
<evidence type="ECO:0000256" key="12">
    <source>
        <dbReference type="ARBA" id="ARBA00025078"/>
    </source>
</evidence>
<keyword evidence="15" id="KW-0966">Cell projection</keyword>
<name>A0A0Q0M0L2_VIBMT</name>